<keyword evidence="2" id="KW-0732">Signal</keyword>
<proteinExistence type="predicted"/>
<dbReference type="EMBL" id="LT559118">
    <property type="protein sequence ID" value="SBO98586.1"/>
    <property type="molecule type" value="Genomic_DNA"/>
</dbReference>
<evidence type="ECO:0000256" key="1">
    <source>
        <dbReference type="SAM" id="MobiDB-lite"/>
    </source>
</evidence>
<evidence type="ECO:0000313" key="3">
    <source>
        <dbReference type="EMBL" id="SBO98586.1"/>
    </source>
</evidence>
<sequence length="116" mass="12278">MPAVLLLLLSWFLPVSAPAQAAAQQVTAVHAAVWRAEQHHSGARQLPLPAPEMRAWPGQGGATGTAAALAAEPRQARGPRGPPSSPSRPSTPPWHAARWRRRPGPLPPQGTEDPFS</sequence>
<accession>A0A1M4EIF6</accession>
<feature type="compositionally biased region" description="Pro residues" evidence="1">
    <location>
        <begin position="80"/>
        <end position="92"/>
    </location>
</feature>
<name>A0A1M4EIF6_9ACTN</name>
<protein>
    <submittedName>
        <fullName evidence="3">Uncharacterized protein</fullName>
    </submittedName>
</protein>
<feature type="chain" id="PRO_5012228769" evidence="2">
    <location>
        <begin position="22"/>
        <end position="116"/>
    </location>
</feature>
<organism evidence="3">
    <name type="scientific">Nonomuraea gerenzanensis</name>
    <dbReference type="NCBI Taxonomy" id="93944"/>
    <lineage>
        <taxon>Bacteria</taxon>
        <taxon>Bacillati</taxon>
        <taxon>Actinomycetota</taxon>
        <taxon>Actinomycetes</taxon>
        <taxon>Streptosporangiales</taxon>
        <taxon>Streptosporangiaceae</taxon>
        <taxon>Nonomuraea</taxon>
    </lineage>
</organism>
<dbReference type="AlphaFoldDB" id="A0A1M4EIF6"/>
<feature type="compositionally biased region" description="Low complexity" evidence="1">
    <location>
        <begin position="64"/>
        <end position="79"/>
    </location>
</feature>
<feature type="region of interest" description="Disordered" evidence="1">
    <location>
        <begin position="37"/>
        <end position="116"/>
    </location>
</feature>
<evidence type="ECO:0000256" key="2">
    <source>
        <dbReference type="SAM" id="SignalP"/>
    </source>
</evidence>
<reference evidence="3" key="1">
    <citation type="submission" date="2016-04" db="EMBL/GenBank/DDBJ databases">
        <authorList>
            <person name="Evans L.H."/>
            <person name="Alamgir A."/>
            <person name="Owens N."/>
            <person name="Weber N.D."/>
            <person name="Virtaneva K."/>
            <person name="Barbian K."/>
            <person name="Babar A."/>
            <person name="Rosenke K."/>
        </authorList>
    </citation>
    <scope>NUCLEOTIDE SEQUENCE</scope>
    <source>
        <strain evidence="3">Nono1</strain>
    </source>
</reference>
<gene>
    <name evidence="3" type="ORF">BN4615_P8102</name>
</gene>
<feature type="signal peptide" evidence="2">
    <location>
        <begin position="1"/>
        <end position="21"/>
    </location>
</feature>